<dbReference type="InterPro" id="IPR014982">
    <property type="entry name" value="GSCFA"/>
</dbReference>
<feature type="domain" description="GSCFA" evidence="1">
    <location>
        <begin position="44"/>
        <end position="313"/>
    </location>
</feature>
<keyword evidence="3" id="KW-1185">Reference proteome</keyword>
<dbReference type="OrthoDB" id="369216at2"/>
<proteinExistence type="predicted"/>
<sequence length="361" mass="38636">MAEKHPYADLPAQAFWRTGVAEAGVFGLSKLWDSCFSLPADARFATFGSCFAQHISRALKARGIGWIDGEPAPAGTPAELARRFNYGVFSARTANIYTAAQLRLLLEMAAGNLAPDAAELWSEPKGRFRDSLRPAIEPEGFTSEAEAFASRLSMIRGLARAIRGADVFVFTLGLTEGWESIEGQPYAACPGTMGGSFDAGRHRFVNYRAAAIRADLDRSFALLRQMNPDIHLLLTVSPVPLTATASGAHVLVATTRSKAVLRAVAGEMAEDEPAVDYFPSYEIISGAPARSAFYEPNLRSVVPQGVDLVMGHFFGGLHLTAPARHGNEAALQAARDAALEQSMAAEAVLCEEAALEAYNAS</sequence>
<dbReference type="KEGG" id="geh:HYN69_10045"/>
<dbReference type="Proteomes" id="UP000244496">
    <property type="component" value="Chromosome"/>
</dbReference>
<dbReference type="Pfam" id="PF08885">
    <property type="entry name" value="GSCFA"/>
    <property type="match status" value="1"/>
</dbReference>
<dbReference type="RefSeq" id="WP_108435621.1">
    <property type="nucleotide sequence ID" value="NZ_CP028918.1"/>
</dbReference>
<evidence type="ECO:0000313" key="2">
    <source>
        <dbReference type="EMBL" id="AWB48802.1"/>
    </source>
</evidence>
<organism evidence="2 3">
    <name type="scientific">Paragemmobacter aquarius</name>
    <dbReference type="NCBI Taxonomy" id="2169400"/>
    <lineage>
        <taxon>Bacteria</taxon>
        <taxon>Pseudomonadati</taxon>
        <taxon>Pseudomonadota</taxon>
        <taxon>Alphaproteobacteria</taxon>
        <taxon>Rhodobacterales</taxon>
        <taxon>Paracoccaceae</taxon>
        <taxon>Paragemmobacter</taxon>
    </lineage>
</organism>
<dbReference type="EMBL" id="CP028918">
    <property type="protein sequence ID" value="AWB48802.1"/>
    <property type="molecule type" value="Genomic_DNA"/>
</dbReference>
<protein>
    <submittedName>
        <fullName evidence="2">GSCFA family protein</fullName>
    </submittedName>
</protein>
<reference evidence="2 3" key="1">
    <citation type="submission" date="2018-04" db="EMBL/GenBank/DDBJ databases">
        <title>Genome sequencing of Gemmobacter.</title>
        <authorList>
            <person name="Yi H."/>
            <person name="Baek M.-G."/>
        </authorList>
    </citation>
    <scope>NUCLEOTIDE SEQUENCE [LARGE SCALE GENOMIC DNA]</scope>
    <source>
        <strain evidence="2 3">HYN0069</strain>
    </source>
</reference>
<evidence type="ECO:0000259" key="1">
    <source>
        <dbReference type="Pfam" id="PF08885"/>
    </source>
</evidence>
<accession>A0A2S0ULW9</accession>
<dbReference type="AlphaFoldDB" id="A0A2S0ULW9"/>
<gene>
    <name evidence="2" type="ORF">HYN69_10045</name>
</gene>
<evidence type="ECO:0000313" key="3">
    <source>
        <dbReference type="Proteomes" id="UP000244496"/>
    </source>
</evidence>
<name>A0A2S0ULW9_9RHOB</name>